<proteinExistence type="predicted"/>
<reference evidence="2" key="1">
    <citation type="submission" date="2016-08" db="EMBL/GenBank/DDBJ databases">
        <authorList>
            <person name="Varghese N."/>
            <person name="Submissions Spin"/>
        </authorList>
    </citation>
    <scope>NUCLEOTIDE SEQUENCE [LARGE SCALE GENOMIC DNA]</scope>
    <source>
        <strain evidence="2">CCBAU 57015</strain>
    </source>
</reference>
<evidence type="ECO:0000313" key="1">
    <source>
        <dbReference type="EMBL" id="SCB37598.1"/>
    </source>
</evidence>
<evidence type="ECO:0000313" key="2">
    <source>
        <dbReference type="Proteomes" id="UP000186228"/>
    </source>
</evidence>
<protein>
    <submittedName>
        <fullName evidence="1">Uncharacterized protein</fullName>
    </submittedName>
</protein>
<gene>
    <name evidence="1" type="ORF">GA0061100_11548</name>
</gene>
<dbReference type="EMBL" id="FMAC01000015">
    <property type="protein sequence ID" value="SCB37598.1"/>
    <property type="molecule type" value="Genomic_DNA"/>
</dbReference>
<name>A0A1C3WCN6_9HYPH</name>
<dbReference type="Proteomes" id="UP000186228">
    <property type="component" value="Unassembled WGS sequence"/>
</dbReference>
<dbReference type="RefSeq" id="WP_159444818.1">
    <property type="nucleotide sequence ID" value="NZ_FMAC01000015.1"/>
</dbReference>
<sequence>MTDDWRARLRDKLEDFVDTFFVAGARQEDVFDAIVEEVQNLKVALDREAVRWRTQY</sequence>
<dbReference type="STRING" id="52131.GA0061100_11548"/>
<accession>A0A1C3WCN6</accession>
<dbReference type="AlphaFoldDB" id="A0A1C3WCN6"/>
<dbReference type="OrthoDB" id="8302037at2"/>
<organism evidence="1 2">
    <name type="scientific">Rhizobium hainanense</name>
    <dbReference type="NCBI Taxonomy" id="52131"/>
    <lineage>
        <taxon>Bacteria</taxon>
        <taxon>Pseudomonadati</taxon>
        <taxon>Pseudomonadota</taxon>
        <taxon>Alphaproteobacteria</taxon>
        <taxon>Hyphomicrobiales</taxon>
        <taxon>Rhizobiaceae</taxon>
        <taxon>Rhizobium/Agrobacterium group</taxon>
        <taxon>Rhizobium</taxon>
    </lineage>
</organism>
<keyword evidence="2" id="KW-1185">Reference proteome</keyword>